<keyword evidence="3" id="KW-1185">Reference proteome</keyword>
<evidence type="ECO:0000313" key="3">
    <source>
        <dbReference type="Proteomes" id="UP000479710"/>
    </source>
</evidence>
<name>A0A6G1CU42_9ORYZ</name>
<reference evidence="2 3" key="1">
    <citation type="submission" date="2019-11" db="EMBL/GenBank/DDBJ databases">
        <title>Whole genome sequence of Oryza granulata.</title>
        <authorList>
            <person name="Li W."/>
        </authorList>
    </citation>
    <scope>NUCLEOTIDE SEQUENCE [LARGE SCALE GENOMIC DNA]</scope>
    <source>
        <strain evidence="3">cv. Menghai</strain>
        <tissue evidence="2">Leaf</tissue>
    </source>
</reference>
<dbReference type="AlphaFoldDB" id="A0A6G1CU42"/>
<protein>
    <submittedName>
        <fullName evidence="2">Uncharacterized protein</fullName>
    </submittedName>
</protein>
<gene>
    <name evidence="2" type="ORF">E2562_028369</name>
</gene>
<sequence length="131" mass="14292">MDTTSWDSGHLCHSLAQSFYSSHGSANTPSRTHTPSTRVLYSSYFSPHPCRHSPPYTPGYSPVTSRRGLCLIHTARNSIAGPSTMVFHFTPTLARPATGPSRQVPAYPSRAPIDVSLTDEPTTDASQFEEL</sequence>
<feature type="region of interest" description="Disordered" evidence="1">
    <location>
        <begin position="97"/>
        <end position="131"/>
    </location>
</feature>
<proteinExistence type="predicted"/>
<comment type="caution">
    <text evidence="2">The sequence shown here is derived from an EMBL/GenBank/DDBJ whole genome shotgun (WGS) entry which is preliminary data.</text>
</comment>
<dbReference type="EMBL" id="SPHZ02000008">
    <property type="protein sequence ID" value="KAF0903660.1"/>
    <property type="molecule type" value="Genomic_DNA"/>
</dbReference>
<evidence type="ECO:0000256" key="1">
    <source>
        <dbReference type="SAM" id="MobiDB-lite"/>
    </source>
</evidence>
<organism evidence="2 3">
    <name type="scientific">Oryza meyeriana var. granulata</name>
    <dbReference type="NCBI Taxonomy" id="110450"/>
    <lineage>
        <taxon>Eukaryota</taxon>
        <taxon>Viridiplantae</taxon>
        <taxon>Streptophyta</taxon>
        <taxon>Embryophyta</taxon>
        <taxon>Tracheophyta</taxon>
        <taxon>Spermatophyta</taxon>
        <taxon>Magnoliopsida</taxon>
        <taxon>Liliopsida</taxon>
        <taxon>Poales</taxon>
        <taxon>Poaceae</taxon>
        <taxon>BOP clade</taxon>
        <taxon>Oryzoideae</taxon>
        <taxon>Oryzeae</taxon>
        <taxon>Oryzinae</taxon>
        <taxon>Oryza</taxon>
        <taxon>Oryza meyeriana</taxon>
    </lineage>
</organism>
<feature type="compositionally biased region" description="Polar residues" evidence="1">
    <location>
        <begin position="119"/>
        <end position="131"/>
    </location>
</feature>
<dbReference type="Proteomes" id="UP000479710">
    <property type="component" value="Unassembled WGS sequence"/>
</dbReference>
<accession>A0A6G1CU42</accession>
<evidence type="ECO:0000313" key="2">
    <source>
        <dbReference type="EMBL" id="KAF0903660.1"/>
    </source>
</evidence>